<dbReference type="EMBL" id="JAMKPW020000042">
    <property type="protein sequence ID" value="KAK8196031.1"/>
    <property type="molecule type" value="Genomic_DNA"/>
</dbReference>
<gene>
    <name evidence="1" type="ORF">M8818_007183</name>
</gene>
<name>A0ACC3S635_9PEZI</name>
<protein>
    <submittedName>
        <fullName evidence="1">Uncharacterized protein</fullName>
    </submittedName>
</protein>
<evidence type="ECO:0000313" key="1">
    <source>
        <dbReference type="EMBL" id="KAK8196031.1"/>
    </source>
</evidence>
<proteinExistence type="predicted"/>
<evidence type="ECO:0000313" key="2">
    <source>
        <dbReference type="Proteomes" id="UP001320706"/>
    </source>
</evidence>
<keyword evidence="2" id="KW-1185">Reference proteome</keyword>
<reference evidence="1" key="1">
    <citation type="submission" date="2024-02" db="EMBL/GenBank/DDBJ databases">
        <title>Metagenome Assembled Genome of Zalaria obscura JY119.</title>
        <authorList>
            <person name="Vighnesh L."/>
            <person name="Jagadeeshwari U."/>
            <person name="Venkata Ramana C."/>
            <person name="Sasikala C."/>
        </authorList>
    </citation>
    <scope>NUCLEOTIDE SEQUENCE</scope>
    <source>
        <strain evidence="1">JY119</strain>
    </source>
</reference>
<accession>A0ACC3S635</accession>
<dbReference type="Proteomes" id="UP001320706">
    <property type="component" value="Unassembled WGS sequence"/>
</dbReference>
<sequence length="520" mass="57915">MAVSSWLSHALPSYPRSLSPEQSRHPNWRTPSPMAASIVPPPIVSSVYLSSPRQPSSQTSPAMPTSLALFRRKQQQLEGDLQILLDAQAEALVVGAESNIEDQASTGSSTPTIQSLSLRARSRTPVRKLVKLSLRSARRAIHTTIRKLALLKAQEAQYLDPDVEECAAVLEQIEAWERKRHALEQGTNKIKSGQRSEKVIRLRNEADNLQHEINDVEARLAELKQQQRRLRKEAEEVENMVQAKLSSYTTSLSTLEADVTRFLQNAKPGRRSADARYSAEDGAEHDTFWQLPPNRRTLEMAKDTWAAERDMLVRKQNEVESEQEALQDGALVWKDVVKEVTEFETKLRGEMAALSKDHAEREEKRQGSSEEDGTLNDGQNETSSGIDRVLALLDQTTGQLQSQLKLAESHNWRLLMCAIGAELDAFQKGRLVLEEALGIGRPDGDEPSTSAFLTSAKDPDSCAVTSRDATSKDNNSDDEIQDLDNAFDGRRHENGTSDPETDDDGPDPELLISHQDTDTE</sequence>
<comment type="caution">
    <text evidence="1">The sequence shown here is derived from an EMBL/GenBank/DDBJ whole genome shotgun (WGS) entry which is preliminary data.</text>
</comment>
<organism evidence="1 2">
    <name type="scientific">Zalaria obscura</name>
    <dbReference type="NCBI Taxonomy" id="2024903"/>
    <lineage>
        <taxon>Eukaryota</taxon>
        <taxon>Fungi</taxon>
        <taxon>Dikarya</taxon>
        <taxon>Ascomycota</taxon>
        <taxon>Pezizomycotina</taxon>
        <taxon>Dothideomycetes</taxon>
        <taxon>Dothideomycetidae</taxon>
        <taxon>Dothideales</taxon>
        <taxon>Zalariaceae</taxon>
        <taxon>Zalaria</taxon>
    </lineage>
</organism>